<feature type="domain" description="DprA winged helix" evidence="2">
    <location>
        <begin position="5"/>
        <end position="58"/>
    </location>
</feature>
<feature type="compositionally biased region" description="Low complexity" evidence="1">
    <location>
        <begin position="90"/>
        <end position="124"/>
    </location>
</feature>
<dbReference type="Proteomes" id="UP000032545">
    <property type="component" value="Unassembled WGS sequence"/>
</dbReference>
<dbReference type="OrthoDB" id="3623544at2"/>
<sequence length="365" mass="36450">MPSNNADTATADTTRVLTALVDGPLSAPDIATRTGIEVRTVRNLLASLADAGRIRQLPPEPTPGRAGRHAARWALPATGTTDRPARGEPEGASPAPAPETSTPDPDTTAPTTPEADPAIGGADSPADDETDDEPDRTTSPDPATPDPDTTAPTTPEADPAIGGADSPADDETDHPAADLPTVSEPTSEPQTGAEEPLDGGPDDTPTGADAAVAPTTAHLDAATGSADGGPGDVASPDPATVPEPAAVSAPVCAALACPLAACPARTGVTPPAPRRRARAPRAATGTAQLNASGSVRLRPGQLGGLIGDLLRDNPTAQLSSGEIARELERSSGAVAAAMPGLINAGRVRQVNPGERPARYQTTGKS</sequence>
<proteinExistence type="predicted"/>
<reference evidence="4" key="1">
    <citation type="submission" date="2015-02" db="EMBL/GenBank/DDBJ databases">
        <title>Draft Genome of Frankia sp. CpI1-S.</title>
        <authorList>
            <person name="Oshone R.T."/>
            <person name="Ngom M."/>
            <person name="Ghodhbane-Gtari F."/>
            <person name="Gtari M."/>
            <person name="Morris K."/>
            <person name="Thomas K."/>
            <person name="Sen A."/>
            <person name="Tisa L.S."/>
        </authorList>
    </citation>
    <scope>NUCLEOTIDE SEQUENCE [LARGE SCALE GENOMIC DNA]</scope>
    <source>
        <strain evidence="4">CpI1-S</strain>
    </source>
</reference>
<dbReference type="InterPro" id="IPR041614">
    <property type="entry name" value="DprA_WH"/>
</dbReference>
<accession>A0A0D8B4W7</accession>
<name>A0A0D8B4W7_9ACTN</name>
<evidence type="ECO:0000256" key="1">
    <source>
        <dbReference type="SAM" id="MobiDB-lite"/>
    </source>
</evidence>
<protein>
    <recommendedName>
        <fullName evidence="2">DprA winged helix domain-containing protein</fullName>
    </recommendedName>
</protein>
<gene>
    <name evidence="3" type="ORF">FF36_06399</name>
</gene>
<dbReference type="InterPro" id="IPR036388">
    <property type="entry name" value="WH-like_DNA-bd_sf"/>
</dbReference>
<evidence type="ECO:0000313" key="3">
    <source>
        <dbReference type="EMBL" id="KJE19323.1"/>
    </source>
</evidence>
<dbReference type="SUPFAM" id="SSF46785">
    <property type="entry name" value="Winged helix' DNA-binding domain"/>
    <property type="match status" value="1"/>
</dbReference>
<feature type="region of interest" description="Disordered" evidence="1">
    <location>
        <begin position="346"/>
        <end position="365"/>
    </location>
</feature>
<dbReference type="Gene3D" id="1.10.10.10">
    <property type="entry name" value="Winged helix-like DNA-binding domain superfamily/Winged helix DNA-binding domain"/>
    <property type="match status" value="1"/>
</dbReference>
<dbReference type="Pfam" id="PF17782">
    <property type="entry name" value="WHD_DprA"/>
    <property type="match status" value="1"/>
</dbReference>
<organism evidence="3 4">
    <name type="scientific">Frankia torreyi</name>
    <dbReference type="NCBI Taxonomy" id="1856"/>
    <lineage>
        <taxon>Bacteria</taxon>
        <taxon>Bacillati</taxon>
        <taxon>Actinomycetota</taxon>
        <taxon>Actinomycetes</taxon>
        <taxon>Frankiales</taxon>
        <taxon>Frankiaceae</taxon>
        <taxon>Frankia</taxon>
    </lineage>
</organism>
<feature type="compositionally biased region" description="Low complexity" evidence="1">
    <location>
        <begin position="202"/>
        <end position="217"/>
    </location>
</feature>
<evidence type="ECO:0000313" key="4">
    <source>
        <dbReference type="Proteomes" id="UP000032545"/>
    </source>
</evidence>
<dbReference type="InterPro" id="IPR011991">
    <property type="entry name" value="ArsR-like_HTH"/>
</dbReference>
<feature type="compositionally biased region" description="Acidic residues" evidence="1">
    <location>
        <begin position="125"/>
        <end position="134"/>
    </location>
</feature>
<dbReference type="AlphaFoldDB" id="A0A0D8B4W7"/>
<reference evidence="3 4" key="2">
    <citation type="journal article" date="2016" name="Genome Announc.">
        <title>Permanent Draft Genome Sequences for Two Variants of Frankia sp. Strain CpI1, the First Frankia Strain Isolated from Root Nodules of Comptonia peregrina.</title>
        <authorList>
            <person name="Oshone R."/>
            <person name="Hurst S.G.IV."/>
            <person name="Abebe-Akele F."/>
            <person name="Simpson S."/>
            <person name="Morris K."/>
            <person name="Thomas W.K."/>
            <person name="Tisa L.S."/>
        </authorList>
    </citation>
    <scope>NUCLEOTIDE SEQUENCE [LARGE SCALE GENOMIC DNA]</scope>
    <source>
        <strain evidence="4">CpI1-S</strain>
    </source>
</reference>
<dbReference type="RefSeq" id="WP_128423454.1">
    <property type="nucleotide sequence ID" value="NZ_JYFN01000126.1"/>
</dbReference>
<feature type="compositionally biased region" description="Low complexity" evidence="1">
    <location>
        <begin position="137"/>
        <end position="160"/>
    </location>
</feature>
<dbReference type="CDD" id="cd00090">
    <property type="entry name" value="HTH_ARSR"/>
    <property type="match status" value="1"/>
</dbReference>
<feature type="region of interest" description="Disordered" evidence="1">
    <location>
        <begin position="50"/>
        <end position="244"/>
    </location>
</feature>
<feature type="region of interest" description="Disordered" evidence="1">
    <location>
        <begin position="263"/>
        <end position="285"/>
    </location>
</feature>
<evidence type="ECO:0000259" key="2">
    <source>
        <dbReference type="Pfam" id="PF17782"/>
    </source>
</evidence>
<dbReference type="PATRIC" id="fig|1502723.3.peg.1238"/>
<keyword evidence="4" id="KW-1185">Reference proteome</keyword>
<dbReference type="InterPro" id="IPR036390">
    <property type="entry name" value="WH_DNA-bd_sf"/>
</dbReference>
<dbReference type="EMBL" id="JYFN01000126">
    <property type="protein sequence ID" value="KJE19323.1"/>
    <property type="molecule type" value="Genomic_DNA"/>
</dbReference>
<comment type="caution">
    <text evidence="3">The sequence shown here is derived from an EMBL/GenBank/DDBJ whole genome shotgun (WGS) entry which is preliminary data.</text>
</comment>